<proteinExistence type="predicted"/>
<evidence type="ECO:0000313" key="1">
    <source>
        <dbReference type="EMBL" id="KAF2449220.1"/>
    </source>
</evidence>
<organism evidence="1 2">
    <name type="scientific">Karstenula rhodostoma CBS 690.94</name>
    <dbReference type="NCBI Taxonomy" id="1392251"/>
    <lineage>
        <taxon>Eukaryota</taxon>
        <taxon>Fungi</taxon>
        <taxon>Dikarya</taxon>
        <taxon>Ascomycota</taxon>
        <taxon>Pezizomycotina</taxon>
        <taxon>Dothideomycetes</taxon>
        <taxon>Pleosporomycetidae</taxon>
        <taxon>Pleosporales</taxon>
        <taxon>Massarineae</taxon>
        <taxon>Didymosphaeriaceae</taxon>
        <taxon>Karstenula</taxon>
    </lineage>
</organism>
<dbReference type="OrthoDB" id="3892448at2759"/>
<comment type="caution">
    <text evidence="1">The sequence shown here is derived from an EMBL/GenBank/DDBJ whole genome shotgun (WGS) entry which is preliminary data.</text>
</comment>
<reference evidence="1" key="1">
    <citation type="journal article" date="2020" name="Stud. Mycol.">
        <title>101 Dothideomycetes genomes: a test case for predicting lifestyles and emergence of pathogens.</title>
        <authorList>
            <person name="Haridas S."/>
            <person name="Albert R."/>
            <person name="Binder M."/>
            <person name="Bloem J."/>
            <person name="Labutti K."/>
            <person name="Salamov A."/>
            <person name="Andreopoulos B."/>
            <person name="Baker S."/>
            <person name="Barry K."/>
            <person name="Bills G."/>
            <person name="Bluhm B."/>
            <person name="Cannon C."/>
            <person name="Castanera R."/>
            <person name="Culley D."/>
            <person name="Daum C."/>
            <person name="Ezra D."/>
            <person name="Gonzalez J."/>
            <person name="Henrissat B."/>
            <person name="Kuo A."/>
            <person name="Liang C."/>
            <person name="Lipzen A."/>
            <person name="Lutzoni F."/>
            <person name="Magnuson J."/>
            <person name="Mondo S."/>
            <person name="Nolan M."/>
            <person name="Ohm R."/>
            <person name="Pangilinan J."/>
            <person name="Park H.-J."/>
            <person name="Ramirez L."/>
            <person name="Alfaro M."/>
            <person name="Sun H."/>
            <person name="Tritt A."/>
            <person name="Yoshinaga Y."/>
            <person name="Zwiers L.-H."/>
            <person name="Turgeon B."/>
            <person name="Goodwin S."/>
            <person name="Spatafora J."/>
            <person name="Crous P."/>
            <person name="Grigoriev I."/>
        </authorList>
    </citation>
    <scope>NUCLEOTIDE SEQUENCE</scope>
    <source>
        <strain evidence="1">CBS 690.94</strain>
    </source>
</reference>
<dbReference type="Proteomes" id="UP000799764">
    <property type="component" value="Unassembled WGS sequence"/>
</dbReference>
<dbReference type="AlphaFoldDB" id="A0A9P4PS24"/>
<keyword evidence="2" id="KW-1185">Reference proteome</keyword>
<dbReference type="EMBL" id="MU001494">
    <property type="protein sequence ID" value="KAF2449220.1"/>
    <property type="molecule type" value="Genomic_DNA"/>
</dbReference>
<accession>A0A9P4PS24</accession>
<sequence>MILAPSESPILLGSLREGDNRLAEAETRLYSKKTTSGLDWQTLTSGHLVDFLLRHAETLKCVELDHMHLAEGKWPECFSKFAGKLPKLHLLEVRGDFWHEWGEKVIGNSTALENDPSNKKSTEE</sequence>
<name>A0A9P4PS24_9PLEO</name>
<evidence type="ECO:0000313" key="2">
    <source>
        <dbReference type="Proteomes" id="UP000799764"/>
    </source>
</evidence>
<protein>
    <submittedName>
        <fullName evidence="1">Uncharacterized protein</fullName>
    </submittedName>
</protein>
<gene>
    <name evidence="1" type="ORF">P171DRAFT_506722</name>
</gene>